<keyword evidence="1" id="KW-0472">Membrane</keyword>
<name>A0A8S5P5Z2_9CAUD</name>
<accession>A0A8S5P5Z2</accession>
<dbReference type="Pfam" id="PF03237">
    <property type="entry name" value="Terminase_6N"/>
    <property type="match status" value="1"/>
</dbReference>
<keyword evidence="1" id="KW-0812">Transmembrane</keyword>
<proteinExistence type="predicted"/>
<organism evidence="2">
    <name type="scientific">Siphoviridae sp. ctsUY14</name>
    <dbReference type="NCBI Taxonomy" id="2825693"/>
    <lineage>
        <taxon>Viruses</taxon>
        <taxon>Duplodnaviria</taxon>
        <taxon>Heunggongvirae</taxon>
        <taxon>Uroviricota</taxon>
        <taxon>Caudoviricetes</taxon>
    </lineage>
</organism>
<dbReference type="InterPro" id="IPR027417">
    <property type="entry name" value="P-loop_NTPase"/>
</dbReference>
<feature type="transmembrane region" description="Helical" evidence="1">
    <location>
        <begin position="93"/>
        <end position="114"/>
    </location>
</feature>
<protein>
    <submittedName>
        <fullName evidence="2">Large terminase</fullName>
    </submittedName>
</protein>
<sequence length="193" mass="22140">MASYKNFSQKRRAAQTWAYNNTDNPLSYDPINSEKIDYEEWTKFLSYYRYYIDKFAVDILGVNLFPFQRLIMRAMARYPNAMLICCRGLGKSWLCALFMICMAILYPGMAIGIVSGNGNQARMVIKQKIEGELQKNENIKREISNLKTSTDDCIVTLKNGSSIRAITLGTNQKGDNARGKHKIASLYRNVYKK</sequence>
<dbReference type="EMBL" id="BK015346">
    <property type="protein sequence ID" value="DAE02426.1"/>
    <property type="molecule type" value="Genomic_DNA"/>
</dbReference>
<evidence type="ECO:0000313" key="2">
    <source>
        <dbReference type="EMBL" id="DAE02426.1"/>
    </source>
</evidence>
<dbReference type="Gene3D" id="3.40.50.300">
    <property type="entry name" value="P-loop containing nucleotide triphosphate hydrolases"/>
    <property type="match status" value="1"/>
</dbReference>
<evidence type="ECO:0000256" key="1">
    <source>
        <dbReference type="SAM" id="Phobius"/>
    </source>
</evidence>
<keyword evidence="1" id="KW-1133">Transmembrane helix</keyword>
<reference evidence="2" key="1">
    <citation type="journal article" date="2021" name="Proc. Natl. Acad. Sci. U.S.A.">
        <title>A Catalog of Tens of Thousands of Viruses from Human Metagenomes Reveals Hidden Associations with Chronic Diseases.</title>
        <authorList>
            <person name="Tisza M.J."/>
            <person name="Buck C.B."/>
        </authorList>
    </citation>
    <scope>NUCLEOTIDE SEQUENCE</scope>
    <source>
        <strain evidence="2">CtsUY14</strain>
    </source>
</reference>